<dbReference type="GeneID" id="300178578"/>
<dbReference type="InterPro" id="IPR036097">
    <property type="entry name" value="HisK_dim/P_sf"/>
</dbReference>
<evidence type="ECO:0000259" key="8">
    <source>
        <dbReference type="PROSITE" id="PS50110"/>
    </source>
</evidence>
<dbReference type="InterPro" id="IPR003661">
    <property type="entry name" value="HisK_dim/P_dom"/>
</dbReference>
<evidence type="ECO:0000256" key="6">
    <source>
        <dbReference type="SAM" id="Phobius"/>
    </source>
</evidence>
<dbReference type="InterPro" id="IPR004358">
    <property type="entry name" value="Sig_transdc_His_kin-like_C"/>
</dbReference>
<feature type="transmembrane region" description="Helical" evidence="6">
    <location>
        <begin position="125"/>
        <end position="144"/>
    </location>
</feature>
<dbReference type="Pfam" id="PF00072">
    <property type="entry name" value="Response_reg"/>
    <property type="match status" value="1"/>
</dbReference>
<feature type="modified residue" description="4-aspartylphosphate" evidence="5">
    <location>
        <position position="614"/>
    </location>
</feature>
<keyword evidence="9" id="KW-0808">Transferase</keyword>
<dbReference type="SUPFAM" id="SSF55874">
    <property type="entry name" value="ATPase domain of HSP90 chaperone/DNA topoisomerase II/histidine kinase"/>
    <property type="match status" value="1"/>
</dbReference>
<dbReference type="Gene3D" id="3.30.565.10">
    <property type="entry name" value="Histidine kinase-like ATPase, C-terminal domain"/>
    <property type="match status" value="1"/>
</dbReference>
<dbReference type="GO" id="GO:0000155">
    <property type="term" value="F:phosphorelay sensor kinase activity"/>
    <property type="evidence" value="ECO:0007669"/>
    <property type="project" value="InterPro"/>
</dbReference>
<keyword evidence="6" id="KW-0812">Transmembrane</keyword>
<keyword evidence="10" id="KW-1185">Reference proteome</keyword>
<dbReference type="PRINTS" id="PR00344">
    <property type="entry name" value="BCTRLSENSOR"/>
</dbReference>
<dbReference type="Proteomes" id="UP000057389">
    <property type="component" value="Unassembled WGS sequence"/>
</dbReference>
<keyword evidence="3 5" id="KW-0597">Phosphoprotein</keyword>
<dbReference type="OrthoDB" id="8573961at2"/>
<dbReference type="SMART" id="SM00448">
    <property type="entry name" value="REC"/>
    <property type="match status" value="1"/>
</dbReference>
<dbReference type="InterPro" id="IPR003594">
    <property type="entry name" value="HATPase_dom"/>
</dbReference>
<feature type="transmembrane region" description="Helical" evidence="6">
    <location>
        <begin position="44"/>
        <end position="61"/>
    </location>
</feature>
<proteinExistence type="predicted"/>
<evidence type="ECO:0000259" key="7">
    <source>
        <dbReference type="PROSITE" id="PS50109"/>
    </source>
</evidence>
<keyword evidence="4" id="KW-0378">Hydrolase</keyword>
<dbReference type="Gene3D" id="3.40.50.2300">
    <property type="match status" value="1"/>
</dbReference>
<evidence type="ECO:0000256" key="1">
    <source>
        <dbReference type="ARBA" id="ARBA00000085"/>
    </source>
</evidence>
<protein>
    <recommendedName>
        <fullName evidence="2">histidine kinase</fullName>
        <ecNumber evidence="2">2.7.13.3</ecNumber>
    </recommendedName>
</protein>
<feature type="transmembrane region" description="Helical" evidence="6">
    <location>
        <begin position="150"/>
        <end position="168"/>
    </location>
</feature>
<organism evidence="9 10">
    <name type="scientific">Vibrio toranzoniae</name>
    <dbReference type="NCBI Taxonomy" id="1194427"/>
    <lineage>
        <taxon>Bacteria</taxon>
        <taxon>Pseudomonadati</taxon>
        <taxon>Pseudomonadota</taxon>
        <taxon>Gammaproteobacteria</taxon>
        <taxon>Vibrionales</taxon>
        <taxon>Vibrionaceae</taxon>
        <taxon>Vibrio</taxon>
    </lineage>
</organism>
<dbReference type="EC" id="2.7.13.3" evidence="2"/>
<dbReference type="GO" id="GO:0016787">
    <property type="term" value="F:hydrolase activity"/>
    <property type="evidence" value="ECO:0007669"/>
    <property type="project" value="UniProtKB-KW"/>
</dbReference>
<dbReference type="InterPro" id="IPR005467">
    <property type="entry name" value="His_kinase_dom"/>
</dbReference>
<dbReference type="PANTHER" id="PTHR43547">
    <property type="entry name" value="TWO-COMPONENT HISTIDINE KINASE"/>
    <property type="match status" value="1"/>
</dbReference>
<comment type="catalytic activity">
    <reaction evidence="1">
        <text>ATP + protein L-histidine = ADP + protein N-phospho-L-histidine.</text>
        <dbReference type="EC" id="2.7.13.3"/>
    </reaction>
</comment>
<feature type="domain" description="Histidine kinase" evidence="7">
    <location>
        <begin position="187"/>
        <end position="414"/>
    </location>
</feature>
<evidence type="ECO:0000256" key="4">
    <source>
        <dbReference type="ARBA" id="ARBA00022801"/>
    </source>
</evidence>
<comment type="caution">
    <text evidence="9">The sequence shown here is derived from an EMBL/GenBank/DDBJ whole genome shotgun (WGS) entry which is preliminary data.</text>
</comment>
<evidence type="ECO:0000256" key="3">
    <source>
        <dbReference type="ARBA" id="ARBA00022553"/>
    </source>
</evidence>
<keyword evidence="6" id="KW-1133">Transmembrane helix</keyword>
<feature type="transmembrane region" description="Helical" evidence="6">
    <location>
        <begin position="12"/>
        <end position="32"/>
    </location>
</feature>
<dbReference type="PANTHER" id="PTHR43547:SF2">
    <property type="entry name" value="HYBRID SIGNAL TRANSDUCTION HISTIDINE KINASE C"/>
    <property type="match status" value="1"/>
</dbReference>
<dbReference type="InterPro" id="IPR036890">
    <property type="entry name" value="HATPase_C_sf"/>
</dbReference>
<evidence type="ECO:0000256" key="2">
    <source>
        <dbReference type="ARBA" id="ARBA00012438"/>
    </source>
</evidence>
<dbReference type="InterPro" id="IPR011006">
    <property type="entry name" value="CheY-like_superfamily"/>
</dbReference>
<dbReference type="Pfam" id="PF02518">
    <property type="entry name" value="HATPase_c"/>
    <property type="match status" value="1"/>
</dbReference>
<dbReference type="SUPFAM" id="SSF47384">
    <property type="entry name" value="Homodimeric domain of signal transducing histidine kinase"/>
    <property type="match status" value="1"/>
</dbReference>
<reference evidence="9 10" key="1">
    <citation type="submission" date="2015-11" db="EMBL/GenBank/DDBJ databases">
        <title>Draft WGS of Vibrio toranzoniae.</title>
        <authorList>
            <person name="Lasa A."/>
            <person name="Romalde J.L."/>
        </authorList>
    </citation>
    <scope>NUCLEOTIDE SEQUENCE [LARGE SCALE GENOMIC DNA]</scope>
    <source>
        <strain evidence="9 10">Vb 10.8</strain>
    </source>
</reference>
<dbReference type="PROSITE" id="PS50109">
    <property type="entry name" value="HIS_KIN"/>
    <property type="match status" value="1"/>
</dbReference>
<gene>
    <name evidence="9" type="ORF">APQ14_06130</name>
</gene>
<evidence type="ECO:0000313" key="9">
    <source>
        <dbReference type="EMBL" id="KWU01276.1"/>
    </source>
</evidence>
<name>A0A120DGQ9_9VIBR</name>
<dbReference type="SUPFAM" id="SSF52172">
    <property type="entry name" value="CheY-like"/>
    <property type="match status" value="1"/>
</dbReference>
<dbReference type="EMBL" id="LMXU01000014">
    <property type="protein sequence ID" value="KWU01276.1"/>
    <property type="molecule type" value="Genomic_DNA"/>
</dbReference>
<dbReference type="CDD" id="cd17546">
    <property type="entry name" value="REC_hyHK_CKI1_RcsC-like"/>
    <property type="match status" value="1"/>
</dbReference>
<dbReference type="InterPro" id="IPR001789">
    <property type="entry name" value="Sig_transdc_resp-reg_receiver"/>
</dbReference>
<feature type="transmembrane region" description="Helical" evidence="6">
    <location>
        <begin position="99"/>
        <end position="118"/>
    </location>
</feature>
<feature type="transmembrane region" description="Helical" evidence="6">
    <location>
        <begin position="73"/>
        <end position="93"/>
    </location>
</feature>
<dbReference type="PROSITE" id="PS50110">
    <property type="entry name" value="RESPONSE_REGULATORY"/>
    <property type="match status" value="1"/>
</dbReference>
<accession>A0A120DGQ9</accession>
<evidence type="ECO:0000313" key="10">
    <source>
        <dbReference type="Proteomes" id="UP000057389"/>
    </source>
</evidence>
<dbReference type="RefSeq" id="WP_060467837.1">
    <property type="nucleotide sequence ID" value="NZ_AP025514.1"/>
</dbReference>
<dbReference type="CDD" id="cd00082">
    <property type="entry name" value="HisKA"/>
    <property type="match status" value="1"/>
</dbReference>
<dbReference type="Gene3D" id="1.10.287.130">
    <property type="match status" value="1"/>
</dbReference>
<feature type="domain" description="Response regulatory" evidence="8">
    <location>
        <begin position="565"/>
        <end position="682"/>
    </location>
</feature>
<dbReference type="SMART" id="SM00387">
    <property type="entry name" value="HATPase_c"/>
    <property type="match status" value="1"/>
</dbReference>
<dbReference type="AlphaFoldDB" id="A0A120DGQ9"/>
<sequence length="682" mass="78108">MNAIRKVYQYAEPNLSLVGWMGFVGFPIYYIVWEFLFPQPYENLTLRLLCSVLFFGIIYRNHIPCEWRKYLPVYYQVAITLCLPCFFFFMLLMNNWSNVWVMSFMSAIFLHILLVHVTRVMFAQTFAGISIATIGAWAAQGFYLELTMNWTHVPIFLFIYLFGNLFYFRNQLEHEAKVSLAKSFGAGIAHEMRNPLSGLLTSIDVMQSILPNPKAGHHQGQYVLSDEEVRQLREVSDEAMNIIHSGNETIDLLLTSIDENRVSRSTFKKHSAKTVVGDAIDSFNYKRASDRQAISLDIQGEFSFLGSDTLLKYVMYNLLKNAFHHRSPEDFHIHVSIQSDDIANQIVVSDNGSGISSDVIRRIFQDFYTTGKSGSYGLGLPFCQKVMKSFGGEIKCQSEINEWTQFTMTFPQLTSNAVKEIKSELTKLKNVLMVSEQNILTAKVRELARTMGFELTVLDVASTLNRKEYQFEFDLIFVDIESLDLKANCLERMESLLSFTESRIVYLYEHSPLKRVHNVSFEPIWVETQVWLLNTQTTVDRLLFDSSYAITTTSVKPLNTTNKRTIMVVDDNESLRRFTAMLLEKQGFDVIQKENGQQALDALDTDHIDLILMDIEMPIMDGVEASRRIRSANKAFSSVPIIAHTGDSSPVTLEKMDLSGMSDFIVKPADKNRLFDKIAHWI</sequence>
<keyword evidence="9" id="KW-0418">Kinase</keyword>
<evidence type="ECO:0000256" key="5">
    <source>
        <dbReference type="PROSITE-ProRule" id="PRU00169"/>
    </source>
</evidence>
<keyword evidence="6" id="KW-0472">Membrane</keyword>